<feature type="non-terminal residue" evidence="2">
    <location>
        <position position="1"/>
    </location>
</feature>
<dbReference type="Proteomes" id="UP000236333">
    <property type="component" value="Unassembled WGS sequence"/>
</dbReference>
<dbReference type="EMBL" id="PGGS01001451">
    <property type="protein sequence ID" value="PNH00383.1"/>
    <property type="molecule type" value="Genomic_DNA"/>
</dbReference>
<feature type="compositionally biased region" description="Basic residues" evidence="1">
    <location>
        <begin position="179"/>
        <end position="193"/>
    </location>
</feature>
<proteinExistence type="predicted"/>
<accession>A0A2J7ZJD9</accession>
<protein>
    <submittedName>
        <fullName evidence="2">Prolyl endopeptidase</fullName>
    </submittedName>
</protein>
<dbReference type="Gene3D" id="3.40.50.1820">
    <property type="entry name" value="alpha/beta hydrolase"/>
    <property type="match status" value="1"/>
</dbReference>
<feature type="non-terminal residue" evidence="2">
    <location>
        <position position="193"/>
    </location>
</feature>
<reference evidence="2 3" key="1">
    <citation type="journal article" date="2017" name="Mol. Biol. Evol.">
        <title>The 4-celled Tetrabaena socialis nuclear genome reveals the essential components for genetic control of cell number at the origin of multicellularity in the volvocine lineage.</title>
        <authorList>
            <person name="Featherston J."/>
            <person name="Arakaki Y."/>
            <person name="Hanschen E.R."/>
            <person name="Ferris P.J."/>
            <person name="Michod R.E."/>
            <person name="Olson B.J.S.C."/>
            <person name="Nozaki H."/>
            <person name="Durand P.M."/>
        </authorList>
    </citation>
    <scope>NUCLEOTIDE SEQUENCE [LARGE SCALE GENOMIC DNA]</scope>
    <source>
        <strain evidence="2 3">NIES-571</strain>
    </source>
</reference>
<gene>
    <name evidence="2" type="ORF">TSOC_013796</name>
</gene>
<dbReference type="AlphaFoldDB" id="A0A2J7ZJD9"/>
<comment type="caution">
    <text evidence="2">The sequence shown here is derived from an EMBL/GenBank/DDBJ whole genome shotgun (WGS) entry which is preliminary data.</text>
</comment>
<sequence length="193" mass="18175">PCFDSPGRRLPGGSNGGLLVAACANQRPDLYACVLGQMCTISNSLFPLPWHLKPTRIDFNRGLAPTFGGSGGPGLTLGGGGIGAGSGGGGSGGPGLTLGGSGGLGAGLALGSGVPGLTLGGGGLGAGPGGGGGMGAGSGGGGSVGAGSGGGCGMVARSAWARLFGQGQAQAREEDRLRAMNKGKQKKSRRSGR</sequence>
<name>A0A2J7ZJD9_9CHLO</name>
<organism evidence="2 3">
    <name type="scientific">Tetrabaena socialis</name>
    <dbReference type="NCBI Taxonomy" id="47790"/>
    <lineage>
        <taxon>Eukaryota</taxon>
        <taxon>Viridiplantae</taxon>
        <taxon>Chlorophyta</taxon>
        <taxon>core chlorophytes</taxon>
        <taxon>Chlorophyceae</taxon>
        <taxon>CS clade</taxon>
        <taxon>Chlamydomonadales</taxon>
        <taxon>Tetrabaenaceae</taxon>
        <taxon>Tetrabaena</taxon>
    </lineage>
</organism>
<evidence type="ECO:0000313" key="3">
    <source>
        <dbReference type="Proteomes" id="UP000236333"/>
    </source>
</evidence>
<evidence type="ECO:0000256" key="1">
    <source>
        <dbReference type="SAM" id="MobiDB-lite"/>
    </source>
</evidence>
<evidence type="ECO:0000313" key="2">
    <source>
        <dbReference type="EMBL" id="PNH00383.1"/>
    </source>
</evidence>
<feature type="region of interest" description="Disordered" evidence="1">
    <location>
        <begin position="166"/>
        <end position="193"/>
    </location>
</feature>
<dbReference type="InterPro" id="IPR029058">
    <property type="entry name" value="AB_hydrolase_fold"/>
</dbReference>
<keyword evidence="3" id="KW-1185">Reference proteome</keyword>